<accession>A0A6M8SS67</accession>
<dbReference type="PROSITE" id="PS51892">
    <property type="entry name" value="SUBTILASE"/>
    <property type="match status" value="1"/>
</dbReference>
<sequence length="205" mass="21242">MTRIDFNGKNAIAFSKTGLNVVNASYGLYARSGYNVNQIGFGNLHGSLINAAKSGTAIVVKAAGNNAVAVNGSYAGNSDYLNLALIGAPTAIFAGALNTNGSTTSKATMASYSNYAGNDIRVQNQFLVVGVEGNKTNLYGTSFAAPIISGYSQVLGSKFTKATATQITKQLLTTARTDTIQNYNPSIHGKGEASLSRALSPVTLK</sequence>
<comment type="similarity">
    <text evidence="1">Belongs to the peptidase S8 family.</text>
</comment>
<gene>
    <name evidence="3" type="ORF">HQN60_10615</name>
</gene>
<protein>
    <submittedName>
        <fullName evidence="3">S8 family serine peptidase</fullName>
    </submittedName>
</protein>
<evidence type="ECO:0000313" key="3">
    <source>
        <dbReference type="EMBL" id="QKJ68183.1"/>
    </source>
</evidence>
<evidence type="ECO:0000256" key="1">
    <source>
        <dbReference type="PROSITE-ProRule" id="PRU01240"/>
    </source>
</evidence>
<dbReference type="GO" id="GO:0004252">
    <property type="term" value="F:serine-type endopeptidase activity"/>
    <property type="evidence" value="ECO:0007669"/>
    <property type="project" value="InterPro"/>
</dbReference>
<dbReference type="Gene3D" id="3.40.50.200">
    <property type="entry name" value="Peptidase S8/S53 domain"/>
    <property type="match status" value="1"/>
</dbReference>
<feature type="domain" description="Peptidase S8/S53" evidence="2">
    <location>
        <begin position="13"/>
        <end position="178"/>
    </location>
</feature>
<keyword evidence="4" id="KW-1185">Reference proteome</keyword>
<evidence type="ECO:0000313" key="4">
    <source>
        <dbReference type="Proteomes" id="UP000504844"/>
    </source>
</evidence>
<comment type="caution">
    <text evidence="1">Lacks conserved residue(s) required for the propagation of feature annotation.</text>
</comment>
<dbReference type="GO" id="GO:0006508">
    <property type="term" value="P:proteolysis"/>
    <property type="evidence" value="ECO:0007669"/>
    <property type="project" value="InterPro"/>
</dbReference>
<dbReference type="InterPro" id="IPR036852">
    <property type="entry name" value="Peptidase_S8/S53_dom_sf"/>
</dbReference>
<dbReference type="Pfam" id="PF00082">
    <property type="entry name" value="Peptidase_S8"/>
    <property type="match status" value="1"/>
</dbReference>
<dbReference type="AlphaFoldDB" id="A0A6M8SS67"/>
<dbReference type="KEGG" id="dee:HQN60_10615"/>
<reference evidence="3 4" key="1">
    <citation type="submission" date="2020-05" db="EMBL/GenBank/DDBJ databases">
        <title>Complete genome sequence of Deefgea sp. D17.</title>
        <authorList>
            <person name="Bae J.-W."/>
            <person name="Han J.E."/>
        </authorList>
    </citation>
    <scope>NUCLEOTIDE SEQUENCE [LARGE SCALE GENOMIC DNA]</scope>
    <source>
        <strain evidence="3 4">D17</strain>
    </source>
</reference>
<name>A0A6M8SS67_9NEIS</name>
<dbReference type="EMBL" id="CP054143">
    <property type="protein sequence ID" value="QKJ68183.1"/>
    <property type="molecule type" value="Genomic_DNA"/>
</dbReference>
<dbReference type="InterPro" id="IPR000209">
    <property type="entry name" value="Peptidase_S8/S53_dom"/>
</dbReference>
<evidence type="ECO:0000259" key="2">
    <source>
        <dbReference type="Pfam" id="PF00082"/>
    </source>
</evidence>
<organism evidence="3 4">
    <name type="scientific">Deefgea piscis</name>
    <dbReference type="NCBI Taxonomy" id="2739061"/>
    <lineage>
        <taxon>Bacteria</taxon>
        <taxon>Pseudomonadati</taxon>
        <taxon>Pseudomonadota</taxon>
        <taxon>Betaproteobacteria</taxon>
        <taxon>Neisseriales</taxon>
        <taxon>Chitinibacteraceae</taxon>
        <taxon>Deefgea</taxon>
    </lineage>
</organism>
<dbReference type="Proteomes" id="UP000504844">
    <property type="component" value="Chromosome"/>
</dbReference>
<proteinExistence type="inferred from homology"/>
<dbReference type="SUPFAM" id="SSF52743">
    <property type="entry name" value="Subtilisin-like"/>
    <property type="match status" value="1"/>
</dbReference>